<dbReference type="RefSeq" id="WP_015792323.1">
    <property type="nucleotide sequence ID" value="NC_013131.1"/>
</dbReference>
<dbReference type="Pfam" id="PF04738">
    <property type="entry name" value="Lant_dehydr_N"/>
    <property type="match status" value="2"/>
</dbReference>
<evidence type="ECO:0000313" key="2">
    <source>
        <dbReference type="EMBL" id="ACU72594.1"/>
    </source>
</evidence>
<evidence type="ECO:0000313" key="3">
    <source>
        <dbReference type="Proteomes" id="UP000000851"/>
    </source>
</evidence>
<accession>C7QBX5</accession>
<dbReference type="STRING" id="479433.Caci_3692"/>
<sequence>MTYLESAFMLRVAALPFAMLDVLRSPDSVRWARETLVLERELGRAGRALSDPIGARVPAVEAEQDRRRLLALRRQAFNNQLPGDLPGARRLAATLGGPTGEALSAWLEDRERLEAVRRAGSSRFSEELEAGRAGLRALCGEDRLQLGLLLASPTLDRQIGSWMRGGKQDKRSRKMERSLLSYLYRTAAKTSPFSTFTGVALGRFELEAGPDTSISGVWSSHPRLNVVALARLAEAVTGNDRLRGDLPVSAASGWDADADRVRFVRRSRDAGGDDAAVSFDAARDRLFFLRRSGALEELLGHLRGRGSVRYGELVDLLAARQDASRSEADHYLGALVQLGILQLSVLDIDVHSPDPLRAFQNALRGIERPWAEHAADLLEHPVARIEAYAAAGVDKRRALIAGVRDDLTEVLAALGAPEGSLPLTLFYEDVRAQDASVFCETGLWDRVAAEPLSRMARILPAFDIALPQQLTLKGFFLARHGVAGHCDDMLRLVHDFHEDIFDQYLRLTADRPALGPDGDPTPEENWLRLPEIDALDKARKAFVTGMRARWAALPPGAPELDLGEELLDEVAACLTPLGRSYAPQSHFVQLAANRPEPLAVLNDSFGGLCFPFTRFTHCYDGDEQARLSDQLRADLRRRQPDGAVFAEITAGAATTNLNLHGRLTDYEIVCPGESSSAEGDARIELDDLCLEHDPDDDRLILRSRRLGREVIPLYLGYLLPMVLPEVPRTLLLLSPTSRALPDVWRGVPEGPQDDGVIVRPRVRYRSLVVSRRRWAVPADRLPARGAASPDADWFLSWQRWRTAHGLPDRVFARVRHPDPGAGGAWFGGDKPHYVDFDSALSLIGFEGLLQTGDHVTFAEMLPAPEDLHVVSDRGRHVAELAVEIIPDRVPARPGAARHPGGVHV</sequence>
<dbReference type="InterPro" id="IPR006827">
    <property type="entry name" value="Lant_deHydtase_N"/>
</dbReference>
<dbReference type="eggNOG" id="COG0640">
    <property type="taxonomic scope" value="Bacteria"/>
</dbReference>
<gene>
    <name evidence="2" type="ordered locus">Caci_3692</name>
</gene>
<dbReference type="InParanoid" id="C7QBX5"/>
<evidence type="ECO:0000259" key="1">
    <source>
        <dbReference type="Pfam" id="PF04738"/>
    </source>
</evidence>
<dbReference type="KEGG" id="cai:Caci_3692"/>
<feature type="domain" description="Lantibiotic dehydratase N-terminal" evidence="1">
    <location>
        <begin position="613"/>
        <end position="811"/>
    </location>
</feature>
<organism evidence="2 3">
    <name type="scientific">Catenulispora acidiphila (strain DSM 44928 / JCM 14897 / NBRC 102108 / NRRL B-24433 / ID139908)</name>
    <dbReference type="NCBI Taxonomy" id="479433"/>
    <lineage>
        <taxon>Bacteria</taxon>
        <taxon>Bacillati</taxon>
        <taxon>Actinomycetota</taxon>
        <taxon>Actinomycetes</taxon>
        <taxon>Catenulisporales</taxon>
        <taxon>Catenulisporaceae</taxon>
        <taxon>Catenulispora</taxon>
    </lineage>
</organism>
<dbReference type="Proteomes" id="UP000000851">
    <property type="component" value="Chromosome"/>
</dbReference>
<dbReference type="HOGENOM" id="CLU_013885_0_0_11"/>
<dbReference type="EMBL" id="CP001700">
    <property type="protein sequence ID" value="ACU72594.1"/>
    <property type="molecule type" value="Genomic_DNA"/>
</dbReference>
<proteinExistence type="predicted"/>
<protein>
    <submittedName>
        <fullName evidence="2">Lantibiotic dehydratase domain protein</fullName>
    </submittedName>
</protein>
<dbReference type="AlphaFoldDB" id="C7QBX5"/>
<name>C7QBX5_CATAD</name>
<feature type="domain" description="Lantibiotic dehydratase N-terminal" evidence="1">
    <location>
        <begin position="144"/>
        <end position="459"/>
    </location>
</feature>
<reference evidence="2 3" key="1">
    <citation type="journal article" date="2009" name="Stand. Genomic Sci.">
        <title>Complete genome sequence of Catenulispora acidiphila type strain (ID 139908).</title>
        <authorList>
            <person name="Copeland A."/>
            <person name="Lapidus A."/>
            <person name="Glavina Del Rio T."/>
            <person name="Nolan M."/>
            <person name="Lucas S."/>
            <person name="Chen F."/>
            <person name="Tice H."/>
            <person name="Cheng J.F."/>
            <person name="Bruce D."/>
            <person name="Goodwin L."/>
            <person name="Pitluck S."/>
            <person name="Mikhailova N."/>
            <person name="Pati A."/>
            <person name="Ivanova N."/>
            <person name="Mavromatis K."/>
            <person name="Chen A."/>
            <person name="Palaniappan K."/>
            <person name="Chain P."/>
            <person name="Land M."/>
            <person name="Hauser L."/>
            <person name="Chang Y.J."/>
            <person name="Jeffries C.D."/>
            <person name="Chertkov O."/>
            <person name="Brettin T."/>
            <person name="Detter J.C."/>
            <person name="Han C."/>
            <person name="Ali Z."/>
            <person name="Tindall B.J."/>
            <person name="Goker M."/>
            <person name="Bristow J."/>
            <person name="Eisen J.A."/>
            <person name="Markowitz V."/>
            <person name="Hugenholtz P."/>
            <person name="Kyrpides N.C."/>
            <person name="Klenk H.P."/>
        </authorList>
    </citation>
    <scope>NUCLEOTIDE SEQUENCE [LARGE SCALE GENOMIC DNA]</scope>
    <source>
        <strain evidence="3">DSM 44928 / JCM 14897 / NBRC 102108 / NRRL B-24433 / ID139908</strain>
    </source>
</reference>
<keyword evidence="3" id="KW-1185">Reference proteome</keyword>